<evidence type="ECO:0000256" key="1">
    <source>
        <dbReference type="ARBA" id="ARBA00022723"/>
    </source>
</evidence>
<feature type="domain" description="EF-hand" evidence="4">
    <location>
        <begin position="111"/>
        <end position="146"/>
    </location>
</feature>
<sequence>MAFFGDDDEQNRQAFHQRMESTSNPIEKLRYACLERGASGIKGLGRSFRIMDDDGSKNLSYEELRNGLRDYGLRLDDNTVQELFRELDKDGSGKLSYDEFLVAIRGPINDRRRAVVEKAFAKMDATGDGVITIEDIRQLYDVSQHPKYQSGEWSADQCFRKFLDSFDSPNDKDGKVTTEEFVNYYTGVSASIDSDDYFEKMMIRAWRL</sequence>
<organism evidence="5 6">
    <name type="scientific">Pinctada imbricata</name>
    <name type="common">Atlantic pearl-oyster</name>
    <name type="synonym">Pinctada martensii</name>
    <dbReference type="NCBI Taxonomy" id="66713"/>
    <lineage>
        <taxon>Eukaryota</taxon>
        <taxon>Metazoa</taxon>
        <taxon>Spiralia</taxon>
        <taxon>Lophotrochozoa</taxon>
        <taxon>Mollusca</taxon>
        <taxon>Bivalvia</taxon>
        <taxon>Autobranchia</taxon>
        <taxon>Pteriomorphia</taxon>
        <taxon>Pterioida</taxon>
        <taxon>Pterioidea</taxon>
        <taxon>Pteriidae</taxon>
        <taxon>Pinctada</taxon>
    </lineage>
</organism>
<dbReference type="InterPro" id="IPR011992">
    <property type="entry name" value="EF-hand-dom_pair"/>
</dbReference>
<gene>
    <name evidence="5" type="ORF">FSP39_001432</name>
</gene>
<name>A0AA89BS43_PINIB</name>
<feature type="domain" description="EF-hand" evidence="4">
    <location>
        <begin position="75"/>
        <end position="110"/>
    </location>
</feature>
<keyword evidence="1" id="KW-0479">Metal-binding</keyword>
<dbReference type="InterPro" id="IPR018247">
    <property type="entry name" value="EF_Hand_1_Ca_BS"/>
</dbReference>
<protein>
    <recommendedName>
        <fullName evidence="4">EF-hand domain-containing protein</fullName>
    </recommendedName>
</protein>
<proteinExistence type="predicted"/>
<dbReference type="Pfam" id="PF13499">
    <property type="entry name" value="EF-hand_7"/>
    <property type="match status" value="1"/>
</dbReference>
<evidence type="ECO:0000313" key="5">
    <source>
        <dbReference type="EMBL" id="KAK3089169.1"/>
    </source>
</evidence>
<reference evidence="5" key="1">
    <citation type="submission" date="2019-08" db="EMBL/GenBank/DDBJ databases">
        <title>The improved chromosome-level genome for the pearl oyster Pinctada fucata martensii using PacBio sequencing and Hi-C.</title>
        <authorList>
            <person name="Zheng Z."/>
        </authorList>
    </citation>
    <scope>NUCLEOTIDE SEQUENCE</scope>
    <source>
        <strain evidence="5">ZZ-2019</strain>
        <tissue evidence="5">Adductor muscle</tissue>
    </source>
</reference>
<evidence type="ECO:0000259" key="4">
    <source>
        <dbReference type="PROSITE" id="PS50222"/>
    </source>
</evidence>
<evidence type="ECO:0000256" key="3">
    <source>
        <dbReference type="ARBA" id="ARBA00022837"/>
    </source>
</evidence>
<accession>A0AA89BS43</accession>
<dbReference type="SUPFAM" id="SSF47473">
    <property type="entry name" value="EF-hand"/>
    <property type="match status" value="1"/>
</dbReference>
<dbReference type="Proteomes" id="UP001186944">
    <property type="component" value="Unassembled WGS sequence"/>
</dbReference>
<dbReference type="InterPro" id="IPR051581">
    <property type="entry name" value="Ca-bind"/>
</dbReference>
<dbReference type="SMART" id="SM00054">
    <property type="entry name" value="EFh"/>
    <property type="match status" value="4"/>
</dbReference>
<dbReference type="PROSITE" id="PS50222">
    <property type="entry name" value="EF_HAND_2"/>
    <property type="match status" value="3"/>
</dbReference>
<dbReference type="GO" id="GO:0005509">
    <property type="term" value="F:calcium ion binding"/>
    <property type="evidence" value="ECO:0007669"/>
    <property type="project" value="InterPro"/>
</dbReference>
<keyword evidence="2" id="KW-0677">Repeat</keyword>
<dbReference type="InterPro" id="IPR002048">
    <property type="entry name" value="EF_hand_dom"/>
</dbReference>
<dbReference type="PANTHER" id="PTHR34524:SF6">
    <property type="entry name" value="CALCYPHOSINE LIKE"/>
    <property type="match status" value="1"/>
</dbReference>
<evidence type="ECO:0000256" key="2">
    <source>
        <dbReference type="ARBA" id="ARBA00022737"/>
    </source>
</evidence>
<dbReference type="CDD" id="cd00051">
    <property type="entry name" value="EFh"/>
    <property type="match status" value="1"/>
</dbReference>
<dbReference type="EMBL" id="VSWD01000010">
    <property type="protein sequence ID" value="KAK3089169.1"/>
    <property type="molecule type" value="Genomic_DNA"/>
</dbReference>
<dbReference type="AlphaFoldDB" id="A0AA89BS43"/>
<dbReference type="PROSITE" id="PS00018">
    <property type="entry name" value="EF_HAND_1"/>
    <property type="match status" value="2"/>
</dbReference>
<dbReference type="Gene3D" id="1.10.238.10">
    <property type="entry name" value="EF-hand"/>
    <property type="match status" value="2"/>
</dbReference>
<comment type="caution">
    <text evidence="5">The sequence shown here is derived from an EMBL/GenBank/DDBJ whole genome shotgun (WGS) entry which is preliminary data.</text>
</comment>
<feature type="domain" description="EF-hand" evidence="4">
    <location>
        <begin position="39"/>
        <end position="74"/>
    </location>
</feature>
<keyword evidence="3" id="KW-0106">Calcium</keyword>
<keyword evidence="6" id="KW-1185">Reference proteome</keyword>
<dbReference type="Pfam" id="PF13202">
    <property type="entry name" value="EF-hand_5"/>
    <property type="match status" value="1"/>
</dbReference>
<dbReference type="PANTHER" id="PTHR34524">
    <property type="entry name" value="CALCYPHOSIN"/>
    <property type="match status" value="1"/>
</dbReference>
<evidence type="ECO:0000313" key="6">
    <source>
        <dbReference type="Proteomes" id="UP001186944"/>
    </source>
</evidence>